<dbReference type="InterPro" id="IPR001537">
    <property type="entry name" value="SpoU_MeTrfase"/>
</dbReference>
<dbReference type="GO" id="GO:0005829">
    <property type="term" value="C:cytosol"/>
    <property type="evidence" value="ECO:0007669"/>
    <property type="project" value="TreeGrafter"/>
</dbReference>
<keyword evidence="3 6" id="KW-0808">Transferase</keyword>
<name>A0A3B1D2X9_9ZZZZ</name>
<dbReference type="NCBIfam" id="TIGR00050">
    <property type="entry name" value="rRNA_methyl_1"/>
    <property type="match status" value="1"/>
</dbReference>
<sequence length="270" mass="30233">MLKYLHGIQNAYFSLKMPNWKDNIFFTLVNPREPGNIGAAARAIRNTGFSNLELINPPENHTEGHDFWLACHATDTLRDAAVYDSMDKALEDKALIVGTSRRAGKKRGLLFTLKEGVKEVVKAAGKNRVAILFGTEDRGLTNEEVDKCGFLMHIPTAAEAPSLNLAQAVLLVAYELASRTPEAESPALIPYEEMQQLFEQIRKTLKLLEYIPRGDRDMEERIMRNLRHVLGRSGLTPWEGGMVRGICNRIEQVVNEDGAFRAKSKGINVK</sequence>
<protein>
    <submittedName>
        <fullName evidence="6">tRNA (Cytidine(32)/uridine(32)-2'-O)-methyltransferase</fullName>
        <ecNumber evidence="6">2.1.1.200</ecNumber>
    </submittedName>
</protein>
<evidence type="ECO:0000256" key="4">
    <source>
        <dbReference type="ARBA" id="ARBA00022691"/>
    </source>
</evidence>
<reference evidence="6" key="1">
    <citation type="submission" date="2018-06" db="EMBL/GenBank/DDBJ databases">
        <authorList>
            <person name="Zhirakovskaya E."/>
        </authorList>
    </citation>
    <scope>NUCLEOTIDE SEQUENCE</scope>
</reference>
<keyword evidence="4" id="KW-0949">S-adenosyl-L-methionine</keyword>
<dbReference type="SUPFAM" id="SSF75217">
    <property type="entry name" value="alpha/beta knot"/>
    <property type="match status" value="1"/>
</dbReference>
<evidence type="ECO:0000256" key="2">
    <source>
        <dbReference type="ARBA" id="ARBA00022603"/>
    </source>
</evidence>
<dbReference type="AlphaFoldDB" id="A0A3B1D2X9"/>
<evidence type="ECO:0000256" key="1">
    <source>
        <dbReference type="ARBA" id="ARBA00007228"/>
    </source>
</evidence>
<dbReference type="InterPro" id="IPR029026">
    <property type="entry name" value="tRNA_m1G_MTases_N"/>
</dbReference>
<dbReference type="PANTHER" id="PTHR42786:SF2">
    <property type="entry name" value="TRNA (CYTIDINE_URIDINE-2'-O-)-METHYLTRANSFERASE TRMJ"/>
    <property type="match status" value="1"/>
</dbReference>
<dbReference type="Gene3D" id="1.10.8.590">
    <property type="match status" value="1"/>
</dbReference>
<evidence type="ECO:0000259" key="5">
    <source>
        <dbReference type="Pfam" id="PF00588"/>
    </source>
</evidence>
<proteinExistence type="inferred from homology"/>
<keyword evidence="2 6" id="KW-0489">Methyltransferase</keyword>
<dbReference type="Pfam" id="PF00588">
    <property type="entry name" value="SpoU_methylase"/>
    <property type="match status" value="1"/>
</dbReference>
<evidence type="ECO:0000313" key="6">
    <source>
        <dbReference type="EMBL" id="VAX33131.1"/>
    </source>
</evidence>
<dbReference type="GO" id="GO:0003723">
    <property type="term" value="F:RNA binding"/>
    <property type="evidence" value="ECO:0007669"/>
    <property type="project" value="InterPro"/>
</dbReference>
<dbReference type="InterPro" id="IPR004384">
    <property type="entry name" value="RNA_MeTrfase_TrmJ/LasT"/>
</dbReference>
<feature type="domain" description="tRNA/rRNA methyltransferase SpoU type" evidence="5">
    <location>
        <begin position="24"/>
        <end position="174"/>
    </location>
</feature>
<comment type="similarity">
    <text evidence="1">Belongs to the class IV-like SAM-binding methyltransferase superfamily. RNA methyltransferase TrmH family.</text>
</comment>
<gene>
    <name evidence="6" type="ORF">MNBD_NITROSPIRAE03-235</name>
</gene>
<dbReference type="CDD" id="cd18093">
    <property type="entry name" value="SpoU-like_TrmJ"/>
    <property type="match status" value="1"/>
</dbReference>
<dbReference type="GO" id="GO:0002128">
    <property type="term" value="P:tRNA nucleoside ribose methylation"/>
    <property type="evidence" value="ECO:0007669"/>
    <property type="project" value="TreeGrafter"/>
</dbReference>
<dbReference type="PIRSF" id="PIRSF004808">
    <property type="entry name" value="LasT"/>
    <property type="match status" value="1"/>
</dbReference>
<evidence type="ECO:0000256" key="3">
    <source>
        <dbReference type="ARBA" id="ARBA00022679"/>
    </source>
</evidence>
<accession>A0A3B1D2X9</accession>
<dbReference type="PANTHER" id="PTHR42786">
    <property type="entry name" value="TRNA/RRNA METHYLTRANSFERASE"/>
    <property type="match status" value="1"/>
</dbReference>
<dbReference type="Gene3D" id="3.40.1280.10">
    <property type="match status" value="1"/>
</dbReference>
<dbReference type="EMBL" id="UOGI01000164">
    <property type="protein sequence ID" value="VAX33131.1"/>
    <property type="molecule type" value="Genomic_DNA"/>
</dbReference>
<dbReference type="InterPro" id="IPR029028">
    <property type="entry name" value="Alpha/beta_knot_MTases"/>
</dbReference>
<dbReference type="EC" id="2.1.1.200" evidence="6"/>
<dbReference type="GO" id="GO:0160206">
    <property type="term" value="F:tRNA (cytidine(32)/uridine(32)-2'-O)-methyltransferase activity"/>
    <property type="evidence" value="ECO:0007669"/>
    <property type="project" value="UniProtKB-EC"/>
</dbReference>
<organism evidence="6">
    <name type="scientific">hydrothermal vent metagenome</name>
    <dbReference type="NCBI Taxonomy" id="652676"/>
    <lineage>
        <taxon>unclassified sequences</taxon>
        <taxon>metagenomes</taxon>
        <taxon>ecological metagenomes</taxon>
    </lineage>
</organism>